<gene>
    <name evidence="2" type="ORF">MM415A00623_0011</name>
    <name evidence="1" type="ORF">MM415B01227_0031</name>
</gene>
<evidence type="ECO:0000313" key="1">
    <source>
        <dbReference type="EMBL" id="QJA59814.1"/>
    </source>
</evidence>
<reference evidence="1" key="1">
    <citation type="submission" date="2020-03" db="EMBL/GenBank/DDBJ databases">
        <title>The deep terrestrial virosphere.</title>
        <authorList>
            <person name="Holmfeldt K."/>
            <person name="Nilsson E."/>
            <person name="Simone D."/>
            <person name="Lopez-Fernandez M."/>
            <person name="Wu X."/>
            <person name="de Brujin I."/>
            <person name="Lundin D."/>
            <person name="Andersson A."/>
            <person name="Bertilsson S."/>
            <person name="Dopson M."/>
        </authorList>
    </citation>
    <scope>NUCLEOTIDE SEQUENCE</scope>
    <source>
        <strain evidence="2">MM415A00623</strain>
        <strain evidence="1">MM415B01227</strain>
    </source>
</reference>
<name>A0A6M3IR97_9ZZZZ</name>
<sequence length="74" mass="8448">MTLIRFQIDLAIPEAIYNAIPTAKKMTVRDTIRELKALAVKINEGKDNEEMTVRAVWHRCHHDTGGSCEPEQEI</sequence>
<accession>A0A6M3IR97</accession>
<dbReference type="AlphaFoldDB" id="A0A6M3IR97"/>
<dbReference type="EMBL" id="MT141385">
    <property type="protein sequence ID" value="QJA59814.1"/>
    <property type="molecule type" value="Genomic_DNA"/>
</dbReference>
<proteinExistence type="predicted"/>
<dbReference type="EMBL" id="MT142440">
    <property type="protein sequence ID" value="QJA80891.1"/>
    <property type="molecule type" value="Genomic_DNA"/>
</dbReference>
<evidence type="ECO:0000313" key="2">
    <source>
        <dbReference type="EMBL" id="QJA80891.1"/>
    </source>
</evidence>
<protein>
    <submittedName>
        <fullName evidence="1">Uncharacterized protein</fullName>
    </submittedName>
</protein>
<organism evidence="1">
    <name type="scientific">viral metagenome</name>
    <dbReference type="NCBI Taxonomy" id="1070528"/>
    <lineage>
        <taxon>unclassified sequences</taxon>
        <taxon>metagenomes</taxon>
        <taxon>organismal metagenomes</taxon>
    </lineage>
</organism>